<dbReference type="AlphaFoldDB" id="A0A851HSQ8"/>
<keyword evidence="1" id="KW-0812">Transmembrane</keyword>
<proteinExistence type="predicted"/>
<dbReference type="GO" id="GO:0005886">
    <property type="term" value="C:plasma membrane"/>
    <property type="evidence" value="ECO:0007669"/>
    <property type="project" value="TreeGrafter"/>
</dbReference>
<feature type="transmembrane region" description="Helical" evidence="1">
    <location>
        <begin position="217"/>
        <end position="237"/>
    </location>
</feature>
<evidence type="ECO:0000256" key="1">
    <source>
        <dbReference type="SAM" id="Phobius"/>
    </source>
</evidence>
<evidence type="ECO:0000313" key="3">
    <source>
        <dbReference type="EMBL" id="NWN91770.1"/>
    </source>
</evidence>
<evidence type="ECO:0000313" key="4">
    <source>
        <dbReference type="Proteomes" id="UP000536442"/>
    </source>
</evidence>
<dbReference type="EMBL" id="JABEVQ010000004">
    <property type="protein sequence ID" value="NWN91770.1"/>
    <property type="molecule type" value="Genomic_DNA"/>
</dbReference>
<reference evidence="3 4" key="1">
    <citation type="submission" date="2020-03" db="EMBL/GenBank/DDBJ databases">
        <title>Metagenomic, metatranscriptomic, and metabolomic analyses revealed the key microbes and metabolic features during the fermentation of ganjang, Korean traditional soy sauce.</title>
        <authorList>
            <person name="Chun B.H."/>
            <person name="Jeon C.O."/>
        </authorList>
    </citation>
    <scope>NUCLEOTIDE SEQUENCE [LARGE SCALE GENOMIC DNA]</scope>
    <source>
        <strain evidence="3 4">KG14</strain>
    </source>
</reference>
<keyword evidence="1" id="KW-1133">Transmembrane helix</keyword>
<evidence type="ECO:0000259" key="2">
    <source>
        <dbReference type="Pfam" id="PF13807"/>
    </source>
</evidence>
<keyword evidence="4" id="KW-1185">Reference proteome</keyword>
<comment type="caution">
    <text evidence="3">The sequence shown here is derived from an EMBL/GenBank/DDBJ whole genome shotgun (WGS) entry which is preliminary data.</text>
</comment>
<dbReference type="Pfam" id="PF13807">
    <property type="entry name" value="GNVR"/>
    <property type="match status" value="1"/>
</dbReference>
<dbReference type="InterPro" id="IPR032807">
    <property type="entry name" value="GNVR"/>
</dbReference>
<organism evidence="3 4">
    <name type="scientific">Marinobacter adhaerens</name>
    <dbReference type="NCBI Taxonomy" id="1033846"/>
    <lineage>
        <taxon>Bacteria</taxon>
        <taxon>Pseudomonadati</taxon>
        <taxon>Pseudomonadota</taxon>
        <taxon>Gammaproteobacteria</taxon>
        <taxon>Pseudomonadales</taxon>
        <taxon>Marinobacteraceae</taxon>
        <taxon>Marinobacter</taxon>
    </lineage>
</organism>
<feature type="transmembrane region" description="Helical" evidence="1">
    <location>
        <begin position="27"/>
        <end position="47"/>
    </location>
</feature>
<gene>
    <name evidence="3" type="ORF">HLV39_09750</name>
</gene>
<dbReference type="PANTHER" id="PTHR32309">
    <property type="entry name" value="TYROSINE-PROTEIN KINASE"/>
    <property type="match status" value="1"/>
</dbReference>
<dbReference type="Proteomes" id="UP000536442">
    <property type="component" value="Unassembled WGS sequence"/>
</dbReference>
<dbReference type="PANTHER" id="PTHR32309:SF13">
    <property type="entry name" value="FERRIC ENTEROBACTIN TRANSPORT PROTEIN FEPE"/>
    <property type="match status" value="1"/>
</dbReference>
<keyword evidence="1" id="KW-0472">Membrane</keyword>
<feature type="domain" description="Tyrosine-protein kinase G-rich" evidence="2">
    <location>
        <begin position="183"/>
        <end position="236"/>
    </location>
</feature>
<accession>A0A851HSQ8</accession>
<dbReference type="InterPro" id="IPR050445">
    <property type="entry name" value="Bact_polysacc_biosynth/exp"/>
</dbReference>
<sequence>MEKTQNNSGFDDEISLVDLATVFIRRIWLFVGFFILFSIGGVVFALIQEDRFDYVSLYQIAEVEQDQPIEKPAKAIAVLESQKIPEVKAVYKAEHDVRLPFDVSLEHPENTALVRLTTEATVENAEKVKAIHTDLLNYLNSRHEQLLSVTRSSLETRIESIQRTLDTLTGTPDAGQAVAEVMQKQVELESKLAALGASEVLVTARESVERVAPKRKLIVAVSIMLGFMLAVMAVFIAEFCSTVRAELHNQKQS</sequence>
<name>A0A851HSQ8_9GAMM</name>
<protein>
    <submittedName>
        <fullName evidence="3">Lipopolysaccharide biosynthesis protein</fullName>
    </submittedName>
</protein>
<dbReference type="GO" id="GO:0004713">
    <property type="term" value="F:protein tyrosine kinase activity"/>
    <property type="evidence" value="ECO:0007669"/>
    <property type="project" value="TreeGrafter"/>
</dbReference>